<protein>
    <recommendedName>
        <fullName evidence="3">ABC transporter substrate-binding protein</fullName>
    </recommendedName>
</protein>
<evidence type="ECO:0000313" key="1">
    <source>
        <dbReference type="EMBL" id="OGC85948.1"/>
    </source>
</evidence>
<dbReference type="EMBL" id="MEWZ01000034">
    <property type="protein sequence ID" value="OGC85948.1"/>
    <property type="molecule type" value="Genomic_DNA"/>
</dbReference>
<dbReference type="Pfam" id="PF13416">
    <property type="entry name" value="SBP_bac_8"/>
    <property type="match status" value="1"/>
</dbReference>
<name>A0A1F4XWI8_9BACT</name>
<dbReference type="InterPro" id="IPR050490">
    <property type="entry name" value="Bact_solute-bd_prot1"/>
</dbReference>
<sequence length="426" mass="45441">MMASFVGFIVLGIGIFSAFGGAFGGQQSGPVVVWGTENEGMLSQLLQVMSAGDSTFRDVSYVEKRQETYKDELINAIANGTGPDLFLVNQEMISGFSDKLITIPYGAVSQSEFVSSYIDEGQLFLTSQGILALPFMVDPLVMYWNRDLFGSAGVAQPPKYWNDLLDLAPKITSLDRSNTVTRSAVALGQWQNVKNAKAILSALFMQAGDAITARTSEGTLASVFGQTASAGQGNPAESALRFYTEFSNPGKTTYSWNRSLPQSNDTFVAGKLAIYFGFASEYKTLAARNPNLRMGVALLPQLQSGGPQMTYGALVGVAISRAARNPQGGLDVAKKLTSQKAVSTLTSIAGIPPVRRDVVVDTSASASGAVFVQSALVARGWLDPHPTKSGEIFKTMVESVLSGKEQPGQAIFEASSDFSQLFSQGY</sequence>
<dbReference type="PANTHER" id="PTHR43649:SF12">
    <property type="entry name" value="DIACETYLCHITOBIOSE BINDING PROTEIN DASA"/>
    <property type="match status" value="1"/>
</dbReference>
<proteinExistence type="predicted"/>
<dbReference type="PANTHER" id="PTHR43649">
    <property type="entry name" value="ARABINOSE-BINDING PROTEIN-RELATED"/>
    <property type="match status" value="1"/>
</dbReference>
<comment type="caution">
    <text evidence="1">The sequence shown here is derived from an EMBL/GenBank/DDBJ whole genome shotgun (WGS) entry which is preliminary data.</text>
</comment>
<evidence type="ECO:0000313" key="2">
    <source>
        <dbReference type="Proteomes" id="UP000178585"/>
    </source>
</evidence>
<gene>
    <name evidence="1" type="ORF">A2949_01215</name>
</gene>
<dbReference type="InterPro" id="IPR006059">
    <property type="entry name" value="SBP"/>
</dbReference>
<evidence type="ECO:0008006" key="3">
    <source>
        <dbReference type="Google" id="ProtNLM"/>
    </source>
</evidence>
<dbReference type="Proteomes" id="UP000178585">
    <property type="component" value="Unassembled WGS sequence"/>
</dbReference>
<organism evidence="1 2">
    <name type="scientific">Candidatus Adlerbacteria bacterium RIFCSPLOWO2_01_FULL_54_21b</name>
    <dbReference type="NCBI Taxonomy" id="1797245"/>
    <lineage>
        <taxon>Bacteria</taxon>
        <taxon>Candidatus Adleribacteriota</taxon>
    </lineage>
</organism>
<dbReference type="Gene3D" id="3.40.190.10">
    <property type="entry name" value="Periplasmic binding protein-like II"/>
    <property type="match status" value="1"/>
</dbReference>
<dbReference type="STRING" id="1797245.A2949_01215"/>
<dbReference type="SUPFAM" id="SSF53850">
    <property type="entry name" value="Periplasmic binding protein-like II"/>
    <property type="match status" value="1"/>
</dbReference>
<dbReference type="AlphaFoldDB" id="A0A1F4XWI8"/>
<accession>A0A1F4XWI8</accession>
<reference evidence="1 2" key="1">
    <citation type="journal article" date="2016" name="Nat. Commun.">
        <title>Thousands of microbial genomes shed light on interconnected biogeochemical processes in an aquifer system.</title>
        <authorList>
            <person name="Anantharaman K."/>
            <person name="Brown C.T."/>
            <person name="Hug L.A."/>
            <person name="Sharon I."/>
            <person name="Castelle C.J."/>
            <person name="Probst A.J."/>
            <person name="Thomas B.C."/>
            <person name="Singh A."/>
            <person name="Wilkins M.J."/>
            <person name="Karaoz U."/>
            <person name="Brodie E.L."/>
            <person name="Williams K.H."/>
            <person name="Hubbard S.S."/>
            <person name="Banfield J.F."/>
        </authorList>
    </citation>
    <scope>NUCLEOTIDE SEQUENCE [LARGE SCALE GENOMIC DNA]</scope>
</reference>